<feature type="chain" id="PRO_5021984214" description="Lipoprotein" evidence="1">
    <location>
        <begin position="24"/>
        <end position="198"/>
    </location>
</feature>
<sequence length="198" mass="21312">MRRRFFGIAVAGLAVLLALAAAAQPAPVAAPERNAETGLAFPDMIGPARQVGSTDYSRSKGMPELGWAWNYETQAITTTFYIYNAGIASIPSGATGSAVLTQFQQAIADIEIGARAGRYEQLELSQGPGNCPVGAMVFRCITFTAVLPGDKRTVFTRLFVTGYRNYFLKIRQDWPQNSPAASREVDAVVQAFVRSASP</sequence>
<evidence type="ECO:0000313" key="2">
    <source>
        <dbReference type="EMBL" id="GEP61024.1"/>
    </source>
</evidence>
<evidence type="ECO:0000256" key="1">
    <source>
        <dbReference type="SAM" id="SignalP"/>
    </source>
</evidence>
<dbReference type="EMBL" id="BKAJ01000196">
    <property type="protein sequence ID" value="GEP61024.1"/>
    <property type="molecule type" value="Genomic_DNA"/>
</dbReference>
<keyword evidence="1" id="KW-0732">Signal</keyword>
<gene>
    <name evidence="2" type="ORF">RSO01_81900</name>
</gene>
<evidence type="ECO:0000313" key="3">
    <source>
        <dbReference type="Proteomes" id="UP000321058"/>
    </source>
</evidence>
<organism evidence="2 3">
    <name type="scientific">Reyranella soli</name>
    <dbReference type="NCBI Taxonomy" id="1230389"/>
    <lineage>
        <taxon>Bacteria</taxon>
        <taxon>Pseudomonadati</taxon>
        <taxon>Pseudomonadota</taxon>
        <taxon>Alphaproteobacteria</taxon>
        <taxon>Hyphomicrobiales</taxon>
        <taxon>Reyranellaceae</taxon>
        <taxon>Reyranella</taxon>
    </lineage>
</organism>
<keyword evidence="3" id="KW-1185">Reference proteome</keyword>
<dbReference type="RefSeq" id="WP_147156356.1">
    <property type="nucleotide sequence ID" value="NZ_BKAJ01000196.1"/>
</dbReference>
<dbReference type="Proteomes" id="UP000321058">
    <property type="component" value="Unassembled WGS sequence"/>
</dbReference>
<feature type="signal peptide" evidence="1">
    <location>
        <begin position="1"/>
        <end position="23"/>
    </location>
</feature>
<protein>
    <recommendedName>
        <fullName evidence="4">Lipoprotein</fullName>
    </recommendedName>
</protein>
<evidence type="ECO:0008006" key="4">
    <source>
        <dbReference type="Google" id="ProtNLM"/>
    </source>
</evidence>
<dbReference type="AlphaFoldDB" id="A0A512NPZ4"/>
<name>A0A512NPZ4_9HYPH</name>
<accession>A0A512NPZ4</accession>
<dbReference type="OrthoDB" id="7375650at2"/>
<comment type="caution">
    <text evidence="2">The sequence shown here is derived from an EMBL/GenBank/DDBJ whole genome shotgun (WGS) entry which is preliminary data.</text>
</comment>
<reference evidence="2 3" key="1">
    <citation type="submission" date="2019-07" db="EMBL/GenBank/DDBJ databases">
        <title>Whole genome shotgun sequence of Reyranella soli NBRC 108950.</title>
        <authorList>
            <person name="Hosoyama A."/>
            <person name="Uohara A."/>
            <person name="Ohji S."/>
            <person name="Ichikawa N."/>
        </authorList>
    </citation>
    <scope>NUCLEOTIDE SEQUENCE [LARGE SCALE GENOMIC DNA]</scope>
    <source>
        <strain evidence="2 3">NBRC 108950</strain>
    </source>
</reference>
<proteinExistence type="predicted"/>